<keyword evidence="8 17" id="KW-0720">Serine protease</keyword>
<evidence type="ECO:0000256" key="17">
    <source>
        <dbReference type="PROSITE-ProRule" id="PRU01240"/>
    </source>
</evidence>
<evidence type="ECO:0000256" key="3">
    <source>
        <dbReference type="ARBA" id="ARBA00022525"/>
    </source>
</evidence>
<comment type="catalytic activity">
    <reaction evidence="12">
        <text>Release of protein hormones and neuropeptides from their precursors, generally by hydrolysis of -Lys-Arg-|- bonds.</text>
        <dbReference type="EC" id="3.4.21.94"/>
    </reaction>
</comment>
<dbReference type="InterPro" id="IPR023828">
    <property type="entry name" value="Peptidase_S8_Ser-AS"/>
</dbReference>
<dbReference type="Gene3D" id="2.60.120.260">
    <property type="entry name" value="Galactose-binding domain-like"/>
    <property type="match status" value="1"/>
</dbReference>
<dbReference type="Proteomes" id="UP001195483">
    <property type="component" value="Unassembled WGS sequence"/>
</dbReference>
<evidence type="ECO:0000256" key="7">
    <source>
        <dbReference type="ARBA" id="ARBA00022801"/>
    </source>
</evidence>
<dbReference type="InterPro" id="IPR002884">
    <property type="entry name" value="P_dom"/>
</dbReference>
<evidence type="ECO:0000313" key="20">
    <source>
        <dbReference type="EMBL" id="KAK3609684.1"/>
    </source>
</evidence>
<evidence type="ECO:0000256" key="5">
    <source>
        <dbReference type="ARBA" id="ARBA00022685"/>
    </source>
</evidence>
<keyword evidence="10" id="KW-1015">Disulfide bond</keyword>
<feature type="active site" description="Charge relay system" evidence="16 17">
    <location>
        <position position="415"/>
    </location>
</feature>
<dbReference type="EMBL" id="JAEAOA010001087">
    <property type="protein sequence ID" value="KAK3609684.1"/>
    <property type="molecule type" value="Genomic_DNA"/>
</dbReference>
<comment type="subcellular location">
    <subcellularLocation>
        <location evidence="1">Secreted</location>
    </subcellularLocation>
</comment>
<dbReference type="PROSITE" id="PS51829">
    <property type="entry name" value="P_HOMO_B"/>
    <property type="match status" value="1"/>
</dbReference>
<feature type="chain" id="PRO_5042157611" description="Neuroendocrine convertase 2" evidence="18">
    <location>
        <begin position="24"/>
        <end position="661"/>
    </location>
</feature>
<dbReference type="PANTHER" id="PTHR42884">
    <property type="entry name" value="PROPROTEIN CONVERTASE SUBTILISIN/KEXIN-RELATED"/>
    <property type="match status" value="1"/>
</dbReference>
<dbReference type="GO" id="GO:0016020">
    <property type="term" value="C:membrane"/>
    <property type="evidence" value="ECO:0007669"/>
    <property type="project" value="TreeGrafter"/>
</dbReference>
<dbReference type="InterPro" id="IPR036852">
    <property type="entry name" value="Peptidase_S8/S53_dom_sf"/>
</dbReference>
<evidence type="ECO:0000256" key="13">
    <source>
        <dbReference type="ARBA" id="ARBA00039000"/>
    </source>
</evidence>
<keyword evidence="4 17" id="KW-0645">Protease</keyword>
<dbReference type="InterPro" id="IPR000209">
    <property type="entry name" value="Peptidase_S8/S53_dom"/>
</dbReference>
<evidence type="ECO:0000256" key="10">
    <source>
        <dbReference type="ARBA" id="ARBA00023157"/>
    </source>
</evidence>
<dbReference type="InterPro" id="IPR038466">
    <property type="entry name" value="S8_pro-domain_sf"/>
</dbReference>
<dbReference type="InterPro" id="IPR022398">
    <property type="entry name" value="Peptidase_S8_His-AS"/>
</dbReference>
<gene>
    <name evidence="20" type="ORF">CHS0354_017537</name>
</gene>
<reference evidence="20" key="2">
    <citation type="journal article" date="2021" name="Genome Biol. Evol.">
        <title>Developing a high-quality reference genome for a parasitic bivalve with doubly uniparental inheritance (Bivalvia: Unionida).</title>
        <authorList>
            <person name="Smith C.H."/>
        </authorList>
    </citation>
    <scope>NUCLEOTIDE SEQUENCE</scope>
    <source>
        <strain evidence="20">CHS0354</strain>
        <tissue evidence="20">Mantle</tissue>
    </source>
</reference>
<dbReference type="CDD" id="cd04059">
    <property type="entry name" value="Peptidases_S8_Protein_convertases_Kexins_Furin-like"/>
    <property type="match status" value="1"/>
</dbReference>
<evidence type="ECO:0000259" key="19">
    <source>
        <dbReference type="PROSITE" id="PS51829"/>
    </source>
</evidence>
<feature type="active site" description="Charge relay system" evidence="16 17">
    <location>
        <position position="198"/>
    </location>
</feature>
<evidence type="ECO:0000256" key="16">
    <source>
        <dbReference type="PIRSR" id="PIRSR615500-1"/>
    </source>
</evidence>
<dbReference type="PRINTS" id="PR00723">
    <property type="entry name" value="SUBTILISIN"/>
</dbReference>
<dbReference type="PROSITE" id="PS00137">
    <property type="entry name" value="SUBTILASE_HIS"/>
    <property type="match status" value="1"/>
</dbReference>
<feature type="domain" description="P/Homo B" evidence="19">
    <location>
        <begin position="494"/>
        <end position="633"/>
    </location>
</feature>
<dbReference type="InterPro" id="IPR023827">
    <property type="entry name" value="Peptidase_S8_Asp-AS"/>
</dbReference>
<comment type="similarity">
    <text evidence="2">Belongs to the peptidase S8 family. Furin subfamily.</text>
</comment>
<dbReference type="Pfam" id="PF16470">
    <property type="entry name" value="S8_pro-domain"/>
    <property type="match status" value="1"/>
</dbReference>
<dbReference type="GO" id="GO:0004252">
    <property type="term" value="F:serine-type endopeptidase activity"/>
    <property type="evidence" value="ECO:0007669"/>
    <property type="project" value="UniProtKB-UniRule"/>
</dbReference>
<dbReference type="FunFam" id="3.40.50.200:FF:000021">
    <property type="entry name" value="Proprotein convertase subtilisin/kexin type 5a"/>
    <property type="match status" value="1"/>
</dbReference>
<comment type="caution">
    <text evidence="20">The sequence shown here is derived from an EMBL/GenBank/DDBJ whole genome shotgun (WGS) entry which is preliminary data.</text>
</comment>
<keyword evidence="9" id="KW-0865">Zymogen</keyword>
<evidence type="ECO:0000256" key="11">
    <source>
        <dbReference type="ARBA" id="ARBA00023180"/>
    </source>
</evidence>
<dbReference type="EC" id="3.4.21.94" evidence="13"/>
<dbReference type="SUPFAM" id="SSF54897">
    <property type="entry name" value="Protease propeptides/inhibitors"/>
    <property type="match status" value="1"/>
</dbReference>
<keyword evidence="6 18" id="KW-0732">Signal</keyword>
<dbReference type="PROSITE" id="PS00138">
    <property type="entry name" value="SUBTILASE_SER"/>
    <property type="match status" value="1"/>
</dbReference>
<dbReference type="Gene3D" id="3.40.50.200">
    <property type="entry name" value="Peptidase S8/S53 domain"/>
    <property type="match status" value="1"/>
</dbReference>
<dbReference type="PANTHER" id="PTHR42884:SF13">
    <property type="entry name" value="NEUROENDOCRINE CONVERTASE 2"/>
    <property type="match status" value="1"/>
</dbReference>
<protein>
    <recommendedName>
        <fullName evidence="14">Neuroendocrine convertase 2</fullName>
        <ecNumber evidence="13">3.4.21.94</ecNumber>
    </recommendedName>
    <alternativeName>
        <fullName evidence="15">Prohormone convertase 2</fullName>
    </alternativeName>
</protein>
<evidence type="ECO:0000256" key="1">
    <source>
        <dbReference type="ARBA" id="ARBA00004613"/>
    </source>
</evidence>
<dbReference type="InterPro" id="IPR034182">
    <property type="entry name" value="Kexin/furin"/>
</dbReference>
<sequence length="661" mass="73362">MTSQRPWICTLVWGILLLYCINGSFCSKEVLTNHWFVELHTGGKEQAIEVAKKSGFTYVGPVLESNTEFHFIHNAVPHSRTKRSITHTRKLKAHPLVKRAVQQTGFIRHKRGYKDQKGVPLSDIALSSPELIGLLQDELNVGIDSPLHLKQPNDPLFSKEWYLKNTGQSGGIPGLDLNVEAAWGKGYTGKNVTTAIMDDGIDYLHGDLRNNYNAKASYDFSSNDHFPYPRYTDTWFNSHGTRCAGEIAAARDNNICGVGVAYDSLVAGLRMLDQPFMTDLIEANAMGHMPNNIDIYSASWGPTDDGKTVDGPRNLTMRAIVRGVNEGRNGLGNIYVWASGDGGQEDDCNCDGYAASMWTISINSATNDGQTAGYDESCSSTLASTFSNGKSTFRDAGVATTDLYNNCTTTHSGTSAAAPEAAGVFALALEANRNLTWRDVQHLTVLTSKRNRLFDPYLKHFWQYNGAGLEFNHLFGFGVLDAGAMVDQANKWKPLPERFHCTAGTVSTPATFSTGETIRMTIETEACKGIETEINYLEHVQAFITVKSTYRGNIVMHLISPMNTTSMILSQRPNDDDHKNGFTRWPFMTTHNWSENPRGTWTLEVTNIPGKNNDVDTGKFSEWTLVLHGTRDPPYLHQDDDDDNSSKLYKIKRVHEKAMAK</sequence>
<proteinExistence type="inferred from homology"/>
<name>A0AAE0TG21_9BIVA</name>
<keyword evidence="11" id="KW-0325">Glycoprotein</keyword>
<organism evidence="20 21">
    <name type="scientific">Potamilus streckersoni</name>
    <dbReference type="NCBI Taxonomy" id="2493646"/>
    <lineage>
        <taxon>Eukaryota</taxon>
        <taxon>Metazoa</taxon>
        <taxon>Spiralia</taxon>
        <taxon>Lophotrochozoa</taxon>
        <taxon>Mollusca</taxon>
        <taxon>Bivalvia</taxon>
        <taxon>Autobranchia</taxon>
        <taxon>Heteroconchia</taxon>
        <taxon>Palaeoheterodonta</taxon>
        <taxon>Unionida</taxon>
        <taxon>Unionoidea</taxon>
        <taxon>Unionidae</taxon>
        <taxon>Ambleminae</taxon>
        <taxon>Lampsilini</taxon>
        <taxon>Potamilus</taxon>
    </lineage>
</organism>
<evidence type="ECO:0000256" key="6">
    <source>
        <dbReference type="ARBA" id="ARBA00022729"/>
    </source>
</evidence>
<evidence type="ECO:0000256" key="12">
    <source>
        <dbReference type="ARBA" id="ARBA00036323"/>
    </source>
</evidence>
<dbReference type="InterPro" id="IPR032815">
    <property type="entry name" value="S8_pro-domain"/>
</dbReference>
<dbReference type="Pfam" id="PF00082">
    <property type="entry name" value="Peptidase_S8"/>
    <property type="match status" value="1"/>
</dbReference>
<keyword evidence="5" id="KW-0165">Cleavage on pair of basic residues</keyword>
<feature type="signal peptide" evidence="18">
    <location>
        <begin position="1"/>
        <end position="23"/>
    </location>
</feature>
<evidence type="ECO:0000256" key="15">
    <source>
        <dbReference type="ARBA" id="ARBA00042708"/>
    </source>
</evidence>
<evidence type="ECO:0000313" key="21">
    <source>
        <dbReference type="Proteomes" id="UP001195483"/>
    </source>
</evidence>
<keyword evidence="3" id="KW-0964">Secreted</keyword>
<evidence type="ECO:0000256" key="14">
    <source>
        <dbReference type="ARBA" id="ARBA00039626"/>
    </source>
</evidence>
<dbReference type="PROSITE" id="PS00136">
    <property type="entry name" value="SUBTILASE_ASP"/>
    <property type="match status" value="1"/>
</dbReference>
<evidence type="ECO:0000256" key="18">
    <source>
        <dbReference type="SAM" id="SignalP"/>
    </source>
</evidence>
<dbReference type="InterPro" id="IPR008979">
    <property type="entry name" value="Galactose-bd-like_sf"/>
</dbReference>
<dbReference type="AlphaFoldDB" id="A0AAE0TG21"/>
<dbReference type="GO" id="GO:0043005">
    <property type="term" value="C:neuron projection"/>
    <property type="evidence" value="ECO:0007669"/>
    <property type="project" value="TreeGrafter"/>
</dbReference>
<dbReference type="SUPFAM" id="SSF52743">
    <property type="entry name" value="Subtilisin-like"/>
    <property type="match status" value="1"/>
</dbReference>
<evidence type="ECO:0000256" key="9">
    <source>
        <dbReference type="ARBA" id="ARBA00023145"/>
    </source>
</evidence>
<dbReference type="InterPro" id="IPR015500">
    <property type="entry name" value="Peptidase_S8_subtilisin-rel"/>
</dbReference>
<dbReference type="FunFam" id="2.60.120.260:FF:000020">
    <property type="entry name" value="neuroendocrine convertase 2"/>
    <property type="match status" value="1"/>
</dbReference>
<dbReference type="SUPFAM" id="SSF49785">
    <property type="entry name" value="Galactose-binding domain-like"/>
    <property type="match status" value="1"/>
</dbReference>
<reference evidence="20" key="3">
    <citation type="submission" date="2023-05" db="EMBL/GenBank/DDBJ databases">
        <authorList>
            <person name="Smith C.H."/>
        </authorList>
    </citation>
    <scope>NUCLEOTIDE SEQUENCE</scope>
    <source>
        <strain evidence="20">CHS0354</strain>
        <tissue evidence="20">Mantle</tissue>
    </source>
</reference>
<dbReference type="PROSITE" id="PS51892">
    <property type="entry name" value="SUBTILASE"/>
    <property type="match status" value="1"/>
</dbReference>
<evidence type="ECO:0000256" key="4">
    <source>
        <dbReference type="ARBA" id="ARBA00022670"/>
    </source>
</evidence>
<reference evidence="20" key="1">
    <citation type="journal article" date="2021" name="Genome Biol. Evol.">
        <title>A High-Quality Reference Genome for a Parasitic Bivalve with Doubly Uniparental Inheritance (Bivalvia: Unionida).</title>
        <authorList>
            <person name="Smith C.H."/>
        </authorList>
    </citation>
    <scope>NUCLEOTIDE SEQUENCE</scope>
    <source>
        <strain evidence="20">CHS0354</strain>
    </source>
</reference>
<dbReference type="Gene3D" id="3.30.70.850">
    <property type="entry name" value="Peptidase S8, pro-domain"/>
    <property type="match status" value="1"/>
</dbReference>
<accession>A0AAE0TG21</accession>
<feature type="active site" description="Charge relay system" evidence="16 17">
    <location>
        <position position="239"/>
    </location>
</feature>
<keyword evidence="7 17" id="KW-0378">Hydrolase</keyword>
<dbReference type="GO" id="GO:0005615">
    <property type="term" value="C:extracellular space"/>
    <property type="evidence" value="ECO:0007669"/>
    <property type="project" value="TreeGrafter"/>
</dbReference>
<dbReference type="Pfam" id="PF01483">
    <property type="entry name" value="P_proprotein"/>
    <property type="match status" value="1"/>
</dbReference>
<evidence type="ECO:0000256" key="2">
    <source>
        <dbReference type="ARBA" id="ARBA00005325"/>
    </source>
</evidence>
<evidence type="ECO:0000256" key="8">
    <source>
        <dbReference type="ARBA" id="ARBA00022825"/>
    </source>
</evidence>
<keyword evidence="21" id="KW-1185">Reference proteome</keyword>
<dbReference type="GO" id="GO:0016486">
    <property type="term" value="P:peptide hormone processing"/>
    <property type="evidence" value="ECO:0007669"/>
    <property type="project" value="TreeGrafter"/>
</dbReference>